<dbReference type="AlphaFoldDB" id="D0WII4"/>
<dbReference type="eggNOG" id="COG0280">
    <property type="taxonomic scope" value="Bacteria"/>
</dbReference>
<dbReference type="SUPFAM" id="SSF53659">
    <property type="entry name" value="Isocitrate/Isopropylmalate dehydrogenase-like"/>
    <property type="match status" value="1"/>
</dbReference>
<evidence type="ECO:0000256" key="4">
    <source>
        <dbReference type="ARBA" id="ARBA00023315"/>
    </source>
</evidence>
<protein>
    <submittedName>
        <fullName evidence="6">Phosphate acetyltransferase</fullName>
    </submittedName>
</protein>
<keyword evidence="4" id="KW-0012">Acyltransferase</keyword>
<dbReference type="GO" id="GO:0008959">
    <property type="term" value="F:phosphate acetyltransferase activity"/>
    <property type="evidence" value="ECO:0007669"/>
    <property type="project" value="UniProtKB-EC"/>
</dbReference>
<accession>D0WII4</accession>
<dbReference type="InterPro" id="IPR050500">
    <property type="entry name" value="Phos_Acetyltrans/Butyryltrans"/>
</dbReference>
<dbReference type="InterPro" id="IPR002505">
    <property type="entry name" value="PTA_PTB"/>
</dbReference>
<comment type="caution">
    <text evidence="6">The sequence shown here is derived from an EMBL/GenBank/DDBJ whole genome shotgun (WGS) entry which is preliminary data.</text>
</comment>
<comment type="catalytic activity">
    <reaction evidence="1">
        <text>acetyl-CoA + phosphate = acetyl phosphate + CoA</text>
        <dbReference type="Rhea" id="RHEA:19521"/>
        <dbReference type="ChEBI" id="CHEBI:22191"/>
        <dbReference type="ChEBI" id="CHEBI:43474"/>
        <dbReference type="ChEBI" id="CHEBI:57287"/>
        <dbReference type="ChEBI" id="CHEBI:57288"/>
        <dbReference type="EC" id="2.3.1.8"/>
    </reaction>
</comment>
<comment type="similarity">
    <text evidence="2">Belongs to the phosphate acetyltransferase and butyryltransferase family.</text>
</comment>
<dbReference type="Gene3D" id="3.40.50.10950">
    <property type="match status" value="1"/>
</dbReference>
<keyword evidence="3" id="KW-0808">Transferase</keyword>
<dbReference type="GeneID" id="85008245"/>
<sequence>MGFIETMYEKARENRKRVVVPECTNPSMMRAAVRAAADGIADVSFVGDADACMSAAEANGIDLSGIAIVDICDEAYRNDLLERFAALPRRGFSSKSVAKRIENPLYMALLMEAVGDADCTFGGLDTTTSEFVMATQGIIGLAPNVVVPSGMLIMEIDGYEGAQGNIFGMSDGAINVEPSSDHLSAIALASCDTFTALTGDAARCAMLSYSTDGSGNSPSVQKVREGVEKARTLRPDLKIDGEFQADAAIVERVAAKKVKRASDVAGRANVLVFPDAAAANIATKLIQQFAPGRSYGPIYQGFAQPVLDCSRGDTEDRIYSNFAFCSVMASAN</sequence>
<dbReference type="InterPro" id="IPR042112">
    <property type="entry name" value="P_AcTrfase_dom2"/>
</dbReference>
<dbReference type="Gene3D" id="3.40.50.10750">
    <property type="entry name" value="Isocitrate/Isopropylmalate dehydrogenase-like"/>
    <property type="match status" value="1"/>
</dbReference>
<evidence type="ECO:0000256" key="1">
    <source>
        <dbReference type="ARBA" id="ARBA00000705"/>
    </source>
</evidence>
<name>D0WII4_SLAES</name>
<dbReference type="HOGENOM" id="CLU_019723_0_1_11"/>
<dbReference type="InterPro" id="IPR042113">
    <property type="entry name" value="P_AcTrfase_dom1"/>
</dbReference>
<dbReference type="Proteomes" id="UP000006001">
    <property type="component" value="Unassembled WGS sequence"/>
</dbReference>
<evidence type="ECO:0000256" key="3">
    <source>
        <dbReference type="ARBA" id="ARBA00022679"/>
    </source>
</evidence>
<dbReference type="RefSeq" id="WP_006362920.1">
    <property type="nucleotide sequence ID" value="NZ_GG700631.1"/>
</dbReference>
<dbReference type="PANTHER" id="PTHR43356:SF3">
    <property type="entry name" value="PHOSPHATE ACETYLTRANSFERASE"/>
    <property type="match status" value="1"/>
</dbReference>
<dbReference type="Pfam" id="PF01515">
    <property type="entry name" value="PTA_PTB"/>
    <property type="match status" value="1"/>
</dbReference>
<dbReference type="OrthoDB" id="9808984at2"/>
<evidence type="ECO:0000256" key="2">
    <source>
        <dbReference type="ARBA" id="ARBA00005656"/>
    </source>
</evidence>
<dbReference type="InterPro" id="IPR012147">
    <property type="entry name" value="P_Ac_Bu_trans"/>
</dbReference>
<keyword evidence="7" id="KW-1185">Reference proteome</keyword>
<dbReference type="PIRSF" id="PIRSF000428">
    <property type="entry name" value="P_Ac_trans"/>
    <property type="match status" value="1"/>
</dbReference>
<evidence type="ECO:0000259" key="5">
    <source>
        <dbReference type="Pfam" id="PF01515"/>
    </source>
</evidence>
<organism evidence="6 7">
    <name type="scientific">Slackia exigua (strain ATCC 700122 / DSM 15923 / CIP 105133 / JCM 11022 / KCTC 5966 / S-7)</name>
    <dbReference type="NCBI Taxonomy" id="649764"/>
    <lineage>
        <taxon>Bacteria</taxon>
        <taxon>Bacillati</taxon>
        <taxon>Actinomycetota</taxon>
        <taxon>Coriobacteriia</taxon>
        <taxon>Eggerthellales</taxon>
        <taxon>Eggerthellaceae</taxon>
        <taxon>Slackia</taxon>
    </lineage>
</organism>
<feature type="domain" description="Phosphate acetyl/butaryl transferase" evidence="5">
    <location>
        <begin position="3"/>
        <end position="322"/>
    </location>
</feature>
<dbReference type="STRING" id="649764.HMPREF0762_01659"/>
<dbReference type="PANTHER" id="PTHR43356">
    <property type="entry name" value="PHOSPHATE ACETYLTRANSFERASE"/>
    <property type="match status" value="1"/>
</dbReference>
<proteinExistence type="inferred from homology"/>
<evidence type="ECO:0000313" key="6">
    <source>
        <dbReference type="EMBL" id="EEZ60851.1"/>
    </source>
</evidence>
<dbReference type="EMBL" id="ACUX02000016">
    <property type="protein sequence ID" value="EEZ60851.1"/>
    <property type="molecule type" value="Genomic_DNA"/>
</dbReference>
<evidence type="ECO:0000313" key="7">
    <source>
        <dbReference type="Proteomes" id="UP000006001"/>
    </source>
</evidence>
<reference evidence="6" key="1">
    <citation type="submission" date="2009-10" db="EMBL/GenBank/DDBJ databases">
        <authorList>
            <person name="Weinstock G."/>
            <person name="Sodergren E."/>
            <person name="Clifton S."/>
            <person name="Fulton L."/>
            <person name="Fulton B."/>
            <person name="Courtney L."/>
            <person name="Fronick C."/>
            <person name="Harrison M."/>
            <person name="Strong C."/>
            <person name="Farmer C."/>
            <person name="Delahaunty K."/>
            <person name="Markovic C."/>
            <person name="Hall O."/>
            <person name="Minx P."/>
            <person name="Tomlinson C."/>
            <person name="Mitreva M."/>
            <person name="Nelson J."/>
            <person name="Hou S."/>
            <person name="Wollam A."/>
            <person name="Pepin K.H."/>
            <person name="Johnson M."/>
            <person name="Bhonagiri V."/>
            <person name="Nash W.E."/>
            <person name="Warren W."/>
            <person name="Chinwalla A."/>
            <person name="Mardis E.R."/>
            <person name="Wilson R.K."/>
        </authorList>
    </citation>
    <scope>NUCLEOTIDE SEQUENCE [LARGE SCALE GENOMIC DNA]</scope>
    <source>
        <strain evidence="6">ATCC 700122</strain>
    </source>
</reference>
<gene>
    <name evidence="6" type="ORF">HMPREF0762_01659</name>
</gene>